<name>A0A9P7S2L9_9AGAR</name>
<dbReference type="OrthoDB" id="10606810at2759"/>
<sequence length="368" mass="41066">MHATSMILPVDVATPPLAVGDKNDKKPSRRMSQPNLPSFTMTYELLPQTHFTSETHRQPSPASSIRATYVRSRPPSYIDLLDQSTPATIGDLAKLQEDVERDLESWGALANERLPQPPLFLHRKPRTGRRSPRGSNGVDSDSISILTTCTTTSTMHYRPRRNAEASPPLLRNSEMGRPFPLVEPEQEMEAKDSEKSLEEGTPTKRWNGPSRLRERLGSLLWKSKEHTGILDRDHTETADGVETHTKSKKIRRHFKMTAKGPSDSLSAAPFKVLTPIKGDSDMARKGSLSSRRPHQKQESEGSESTISTGKSTLRRSRSFAGFRESTITNTLCEADAVDSEEIDEITKEAAGVNVNVRKTFSYEQEESD</sequence>
<feature type="compositionally biased region" description="Basic residues" evidence="1">
    <location>
        <begin position="246"/>
        <end position="256"/>
    </location>
</feature>
<feature type="region of interest" description="Disordered" evidence="1">
    <location>
        <begin position="15"/>
        <end position="36"/>
    </location>
</feature>
<feature type="region of interest" description="Disordered" evidence="1">
    <location>
        <begin position="118"/>
        <end position="142"/>
    </location>
</feature>
<feature type="region of interest" description="Disordered" evidence="1">
    <location>
        <begin position="232"/>
        <end position="320"/>
    </location>
</feature>
<keyword evidence="3" id="KW-1185">Reference proteome</keyword>
<protein>
    <submittedName>
        <fullName evidence="2">Uncharacterized protein</fullName>
    </submittedName>
</protein>
<dbReference type="EMBL" id="CM032184">
    <property type="protein sequence ID" value="KAG7094316.1"/>
    <property type="molecule type" value="Genomic_DNA"/>
</dbReference>
<evidence type="ECO:0000256" key="1">
    <source>
        <dbReference type="SAM" id="MobiDB-lite"/>
    </source>
</evidence>
<organism evidence="2 3">
    <name type="scientific">Marasmius oreades</name>
    <name type="common">fairy-ring Marasmius</name>
    <dbReference type="NCBI Taxonomy" id="181124"/>
    <lineage>
        <taxon>Eukaryota</taxon>
        <taxon>Fungi</taxon>
        <taxon>Dikarya</taxon>
        <taxon>Basidiomycota</taxon>
        <taxon>Agaricomycotina</taxon>
        <taxon>Agaricomycetes</taxon>
        <taxon>Agaricomycetidae</taxon>
        <taxon>Agaricales</taxon>
        <taxon>Marasmiineae</taxon>
        <taxon>Marasmiaceae</taxon>
        <taxon>Marasmius</taxon>
    </lineage>
</organism>
<evidence type="ECO:0000313" key="3">
    <source>
        <dbReference type="Proteomes" id="UP001049176"/>
    </source>
</evidence>
<feature type="compositionally biased region" description="Low complexity" evidence="1">
    <location>
        <begin position="302"/>
        <end position="311"/>
    </location>
</feature>
<reference evidence="2" key="1">
    <citation type="journal article" date="2021" name="Genome Biol. Evol.">
        <title>The assembled and annotated genome of the fairy-ring fungus Marasmius oreades.</title>
        <authorList>
            <person name="Hiltunen M."/>
            <person name="Ament-Velasquez S.L."/>
            <person name="Johannesson H."/>
        </authorList>
    </citation>
    <scope>NUCLEOTIDE SEQUENCE</scope>
    <source>
        <strain evidence="2">03SP1</strain>
    </source>
</reference>
<dbReference type="KEGG" id="more:E1B28_007918"/>
<dbReference type="RefSeq" id="XP_043010786.1">
    <property type="nucleotide sequence ID" value="XM_043152700.1"/>
</dbReference>
<dbReference type="Proteomes" id="UP001049176">
    <property type="component" value="Chromosome 4"/>
</dbReference>
<proteinExistence type="predicted"/>
<gene>
    <name evidence="2" type="ORF">E1B28_007918</name>
</gene>
<feature type="compositionally biased region" description="Basic and acidic residues" evidence="1">
    <location>
        <begin position="188"/>
        <end position="202"/>
    </location>
</feature>
<feature type="compositionally biased region" description="Basic and acidic residues" evidence="1">
    <location>
        <begin position="232"/>
        <end position="245"/>
    </location>
</feature>
<dbReference type="GeneID" id="66076994"/>
<feature type="compositionally biased region" description="Basic residues" evidence="1">
    <location>
        <begin position="121"/>
        <end position="132"/>
    </location>
</feature>
<dbReference type="AlphaFoldDB" id="A0A9P7S2L9"/>
<comment type="caution">
    <text evidence="2">The sequence shown here is derived from an EMBL/GenBank/DDBJ whole genome shotgun (WGS) entry which is preliminary data.</text>
</comment>
<accession>A0A9P7S2L9</accession>
<evidence type="ECO:0000313" key="2">
    <source>
        <dbReference type="EMBL" id="KAG7094316.1"/>
    </source>
</evidence>
<feature type="region of interest" description="Disordered" evidence="1">
    <location>
        <begin position="183"/>
        <end position="211"/>
    </location>
</feature>